<protein>
    <submittedName>
        <fullName evidence="1">Uncharacterized protein</fullName>
    </submittedName>
</protein>
<proteinExistence type="predicted"/>
<comment type="caution">
    <text evidence="1">The sequence shown here is derived from an EMBL/GenBank/DDBJ whole genome shotgun (WGS) entry which is preliminary data.</text>
</comment>
<dbReference type="Proteomes" id="UP000805193">
    <property type="component" value="Unassembled WGS sequence"/>
</dbReference>
<dbReference type="EMBL" id="JABSTQ010009408">
    <property type="protein sequence ID" value="KAG0429481.1"/>
    <property type="molecule type" value="Genomic_DNA"/>
</dbReference>
<name>A0AC60Q9K2_IXOPE</name>
<reference evidence="1 2" key="1">
    <citation type="journal article" date="2020" name="Cell">
        <title>Large-Scale Comparative Analyses of Tick Genomes Elucidate Their Genetic Diversity and Vector Capacities.</title>
        <authorList>
            <consortium name="Tick Genome and Microbiome Consortium (TIGMIC)"/>
            <person name="Jia N."/>
            <person name="Wang J."/>
            <person name="Shi W."/>
            <person name="Du L."/>
            <person name="Sun Y."/>
            <person name="Zhan W."/>
            <person name="Jiang J.F."/>
            <person name="Wang Q."/>
            <person name="Zhang B."/>
            <person name="Ji P."/>
            <person name="Bell-Sakyi L."/>
            <person name="Cui X.M."/>
            <person name="Yuan T.T."/>
            <person name="Jiang B.G."/>
            <person name="Yang W.F."/>
            <person name="Lam T.T."/>
            <person name="Chang Q.C."/>
            <person name="Ding S.J."/>
            <person name="Wang X.J."/>
            <person name="Zhu J.G."/>
            <person name="Ruan X.D."/>
            <person name="Zhao L."/>
            <person name="Wei J.T."/>
            <person name="Ye R.Z."/>
            <person name="Que T.C."/>
            <person name="Du C.H."/>
            <person name="Zhou Y.H."/>
            <person name="Cheng J.X."/>
            <person name="Dai P.F."/>
            <person name="Guo W.B."/>
            <person name="Han X.H."/>
            <person name="Huang E.J."/>
            <person name="Li L.F."/>
            <person name="Wei W."/>
            <person name="Gao Y.C."/>
            <person name="Liu J.Z."/>
            <person name="Shao H.Z."/>
            <person name="Wang X."/>
            <person name="Wang C.C."/>
            <person name="Yang T.C."/>
            <person name="Huo Q.B."/>
            <person name="Li W."/>
            <person name="Chen H.Y."/>
            <person name="Chen S.E."/>
            <person name="Zhou L.G."/>
            <person name="Ni X.B."/>
            <person name="Tian J.H."/>
            <person name="Sheng Y."/>
            <person name="Liu T."/>
            <person name="Pan Y.S."/>
            <person name="Xia L.Y."/>
            <person name="Li J."/>
            <person name="Zhao F."/>
            <person name="Cao W.C."/>
        </authorList>
    </citation>
    <scope>NUCLEOTIDE SEQUENCE [LARGE SCALE GENOMIC DNA]</scope>
    <source>
        <strain evidence="1">Iper-2018</strain>
    </source>
</reference>
<organism evidence="1 2">
    <name type="scientific">Ixodes persulcatus</name>
    <name type="common">Taiga tick</name>
    <dbReference type="NCBI Taxonomy" id="34615"/>
    <lineage>
        <taxon>Eukaryota</taxon>
        <taxon>Metazoa</taxon>
        <taxon>Ecdysozoa</taxon>
        <taxon>Arthropoda</taxon>
        <taxon>Chelicerata</taxon>
        <taxon>Arachnida</taxon>
        <taxon>Acari</taxon>
        <taxon>Parasitiformes</taxon>
        <taxon>Ixodida</taxon>
        <taxon>Ixodoidea</taxon>
        <taxon>Ixodidae</taxon>
        <taxon>Ixodinae</taxon>
        <taxon>Ixodes</taxon>
    </lineage>
</organism>
<keyword evidence="2" id="KW-1185">Reference proteome</keyword>
<evidence type="ECO:0000313" key="2">
    <source>
        <dbReference type="Proteomes" id="UP000805193"/>
    </source>
</evidence>
<gene>
    <name evidence="1" type="ORF">HPB47_023603</name>
</gene>
<sequence length="306" mass="33432">MPRSTFSPAGTSVVKESGRQLPQPSAGGRHRPRRALCSAAARLNGLRGSARRHKVPPCRSLRRPHSRDDPPSTAARIRPYVAASLLLLRPSLRRWTGLPRRVNGRWPVCEPAPVSSVSFSTTWATLPGCCADKRRSVVRVLFSAGPRLRLGYVSRRDALSEQPIERCSHRGFFEIGGFSPSTECDALPSPHSPDVCYSWIQEKPPPSPTRTTFASPPRPKGCSQELAARARTRTRNNVARETTSLRLRRTHAKHGGEAALRCRAEIDRPVLPQPATDGATGTAAATRRLCAAAAEGHLTSWESRGP</sequence>
<evidence type="ECO:0000313" key="1">
    <source>
        <dbReference type="EMBL" id="KAG0429481.1"/>
    </source>
</evidence>
<accession>A0AC60Q9K2</accession>